<dbReference type="GO" id="GO:0008270">
    <property type="term" value="F:zinc ion binding"/>
    <property type="evidence" value="ECO:0007669"/>
    <property type="project" value="UniProtKB-KW"/>
</dbReference>
<keyword evidence="3" id="KW-0863">Zinc-finger</keyword>
<keyword evidence="7" id="KW-1185">Reference proteome</keyword>
<accession>A0A6A4H470</accession>
<evidence type="ECO:0008006" key="8">
    <source>
        <dbReference type="Google" id="ProtNLM"/>
    </source>
</evidence>
<dbReference type="InterPro" id="IPR012337">
    <property type="entry name" value="RNaseH-like_sf"/>
</dbReference>
<sequence>RSVQSSPQHRQHLYQLISPGRILVGAHKLILDVKTQWSSTHQMLSHALQYHAPINMFVDTHNDLHGLELSRRNWESIAIVSDWLLNFRSATSQMSTTSKPMLSSTHSTFHGLQRMLREKLKQLLQDAPPELVQGLTEVHQKLSDYYYKYDHSPFYIWATLLDPHFNYKKLKKDYANDPDLLAYLEEQKVALSVYFEQFYPAKSSDLHGCIKWHGNSWQYQASSDCILLYSQS</sequence>
<dbReference type="InterPro" id="IPR052035">
    <property type="entry name" value="ZnF_BED_domain_contain"/>
</dbReference>
<dbReference type="PANTHER" id="PTHR46481">
    <property type="entry name" value="ZINC FINGER BED DOMAIN-CONTAINING PROTEIN 4"/>
    <property type="match status" value="1"/>
</dbReference>
<name>A0A6A4H470_9AGAR</name>
<keyword evidence="4" id="KW-0862">Zinc</keyword>
<gene>
    <name evidence="6" type="ORF">BT96DRAFT_1055424</name>
</gene>
<reference evidence="6" key="1">
    <citation type="journal article" date="2019" name="Environ. Microbiol.">
        <title>Fungal ecological strategies reflected in gene transcription - a case study of two litter decomposers.</title>
        <authorList>
            <person name="Barbi F."/>
            <person name="Kohler A."/>
            <person name="Barry K."/>
            <person name="Baskaran P."/>
            <person name="Daum C."/>
            <person name="Fauchery L."/>
            <person name="Ihrmark K."/>
            <person name="Kuo A."/>
            <person name="LaButti K."/>
            <person name="Lipzen A."/>
            <person name="Morin E."/>
            <person name="Grigoriev I.V."/>
            <person name="Henrissat B."/>
            <person name="Lindahl B."/>
            <person name="Martin F."/>
        </authorList>
    </citation>
    <scope>NUCLEOTIDE SEQUENCE</scope>
    <source>
        <strain evidence="6">JB14</strain>
    </source>
</reference>
<evidence type="ECO:0000256" key="4">
    <source>
        <dbReference type="ARBA" id="ARBA00022833"/>
    </source>
</evidence>
<proteinExistence type="predicted"/>
<keyword evidence="2" id="KW-0479">Metal-binding</keyword>
<evidence type="ECO:0000256" key="5">
    <source>
        <dbReference type="ARBA" id="ARBA00023242"/>
    </source>
</evidence>
<dbReference type="GO" id="GO:0005634">
    <property type="term" value="C:nucleus"/>
    <property type="evidence" value="ECO:0007669"/>
    <property type="project" value="UniProtKB-SubCell"/>
</dbReference>
<dbReference type="EMBL" id="ML769583">
    <property type="protein sequence ID" value="KAE9392972.1"/>
    <property type="molecule type" value="Genomic_DNA"/>
</dbReference>
<dbReference type="AlphaFoldDB" id="A0A6A4H470"/>
<dbReference type="PANTHER" id="PTHR46481:SF10">
    <property type="entry name" value="ZINC FINGER BED DOMAIN-CONTAINING PROTEIN 39"/>
    <property type="match status" value="1"/>
</dbReference>
<evidence type="ECO:0000313" key="7">
    <source>
        <dbReference type="Proteomes" id="UP000799118"/>
    </source>
</evidence>
<evidence type="ECO:0000313" key="6">
    <source>
        <dbReference type="EMBL" id="KAE9392972.1"/>
    </source>
</evidence>
<dbReference type="Proteomes" id="UP000799118">
    <property type="component" value="Unassembled WGS sequence"/>
</dbReference>
<evidence type="ECO:0000256" key="1">
    <source>
        <dbReference type="ARBA" id="ARBA00004123"/>
    </source>
</evidence>
<protein>
    <recommendedName>
        <fullName evidence="8">hAT-like transposase RNase-H fold domain-containing protein</fullName>
    </recommendedName>
</protein>
<dbReference type="OrthoDB" id="1607513at2759"/>
<evidence type="ECO:0000256" key="3">
    <source>
        <dbReference type="ARBA" id="ARBA00022771"/>
    </source>
</evidence>
<organism evidence="6 7">
    <name type="scientific">Gymnopus androsaceus JB14</name>
    <dbReference type="NCBI Taxonomy" id="1447944"/>
    <lineage>
        <taxon>Eukaryota</taxon>
        <taxon>Fungi</taxon>
        <taxon>Dikarya</taxon>
        <taxon>Basidiomycota</taxon>
        <taxon>Agaricomycotina</taxon>
        <taxon>Agaricomycetes</taxon>
        <taxon>Agaricomycetidae</taxon>
        <taxon>Agaricales</taxon>
        <taxon>Marasmiineae</taxon>
        <taxon>Omphalotaceae</taxon>
        <taxon>Gymnopus</taxon>
    </lineage>
</organism>
<comment type="subcellular location">
    <subcellularLocation>
        <location evidence="1">Nucleus</location>
    </subcellularLocation>
</comment>
<feature type="non-terminal residue" evidence="6">
    <location>
        <position position="1"/>
    </location>
</feature>
<dbReference type="SUPFAM" id="SSF53098">
    <property type="entry name" value="Ribonuclease H-like"/>
    <property type="match status" value="1"/>
</dbReference>
<keyword evidence="5" id="KW-0539">Nucleus</keyword>
<evidence type="ECO:0000256" key="2">
    <source>
        <dbReference type="ARBA" id="ARBA00022723"/>
    </source>
</evidence>